<dbReference type="EMBL" id="JAHLZN010000010">
    <property type="protein sequence ID" value="MBU6113736.1"/>
    <property type="molecule type" value="Genomic_DNA"/>
</dbReference>
<protein>
    <submittedName>
        <fullName evidence="2">Uncharacterized protein</fullName>
    </submittedName>
</protein>
<dbReference type="AlphaFoldDB" id="A0AAP1RP23"/>
<dbReference type="Proteomes" id="UP001223261">
    <property type="component" value="Chromosome"/>
</dbReference>
<evidence type="ECO:0000313" key="1">
    <source>
        <dbReference type="EMBL" id="MBU6113736.1"/>
    </source>
</evidence>
<organism evidence="2 4">
    <name type="scientific">Mammaliicoccus lentus</name>
    <name type="common">Staphylococcus lentus</name>
    <dbReference type="NCBI Taxonomy" id="42858"/>
    <lineage>
        <taxon>Bacteria</taxon>
        <taxon>Bacillati</taxon>
        <taxon>Bacillota</taxon>
        <taxon>Bacilli</taxon>
        <taxon>Bacillales</taxon>
        <taxon>Staphylococcaceae</taxon>
        <taxon>Mammaliicoccus</taxon>
    </lineage>
</organism>
<reference evidence="2" key="2">
    <citation type="journal article" date="2023" name="Antibiotics">
        <title>Prevalence and Molecular Characterization of Methicillin-Resistant Staphylococci (MRS) and Mammaliicocci (MRM) in Dromedary Camels from Algeria: First Detection of SCCmec-mecC Hybrid in Methicillin-Resistant Mammaliicoccus lentus.</title>
        <authorList>
            <person name="Belhout C."/>
            <person name="Boyen F."/>
            <person name="Vereecke N."/>
            <person name="Theuns S."/>
            <person name="Taibi N."/>
            <person name="Stegger M."/>
            <person name="de la Fe-Rodriguez P.Y."/>
            <person name="Bouayad L."/>
            <person name="Elgroud R."/>
            <person name="Butaye P."/>
        </authorList>
    </citation>
    <scope>NUCLEOTIDE SEQUENCE</scope>
    <source>
        <strain evidence="2">7048</strain>
    </source>
</reference>
<name>A0AAP1RP23_MAMLE</name>
<gene>
    <name evidence="1" type="ORF">KQ656_07185</name>
    <name evidence="2" type="ORF">PYH69_10580</name>
</gene>
<dbReference type="GeneID" id="99676106"/>
<sequence>MICKSCNQEMVDELRINVPGTLVDVRLVKEEETDDVLKKAIAVPKAAVCLSCGEVKYYIEDIESFKESLKNE</sequence>
<dbReference type="EMBL" id="CP118848">
    <property type="protein sequence ID" value="WHI59163.1"/>
    <property type="molecule type" value="Genomic_DNA"/>
</dbReference>
<evidence type="ECO:0000313" key="4">
    <source>
        <dbReference type="Proteomes" id="UP001223261"/>
    </source>
</evidence>
<keyword evidence="3" id="KW-1185">Reference proteome</keyword>
<reference evidence="1 3" key="1">
    <citation type="submission" date="2021-06" db="EMBL/GenBank/DDBJ databases">
        <title>Staphylococcus lentus K169 genome sequencing.</title>
        <authorList>
            <person name="Sundareshan S."/>
            <person name="Akhila D.S."/>
            <person name="Prachi D."/>
            <person name="Sivakumar R."/>
            <person name="Rajendhran J."/>
            <person name="Isloor S."/>
            <person name="Hegde N.R."/>
        </authorList>
    </citation>
    <scope>NUCLEOTIDE SEQUENCE [LARGE SCALE GENOMIC DNA]</scope>
    <source>
        <strain evidence="1 3">K169</strain>
    </source>
</reference>
<dbReference type="Proteomes" id="UP000770161">
    <property type="component" value="Unassembled WGS sequence"/>
</dbReference>
<proteinExistence type="predicted"/>
<evidence type="ECO:0000313" key="2">
    <source>
        <dbReference type="EMBL" id="WHI59163.1"/>
    </source>
</evidence>
<dbReference type="RefSeq" id="WP_016999095.1">
    <property type="nucleotide sequence ID" value="NZ_CABIVY010000024.1"/>
</dbReference>
<evidence type="ECO:0000313" key="3">
    <source>
        <dbReference type="Proteomes" id="UP000770161"/>
    </source>
</evidence>
<accession>A0AAP1RP23</accession>